<dbReference type="PROSITE" id="PS51462">
    <property type="entry name" value="NUDIX"/>
    <property type="match status" value="1"/>
</dbReference>
<reference evidence="4 5" key="1">
    <citation type="submission" date="2016-10" db="EMBL/GenBank/DDBJ databases">
        <authorList>
            <person name="de Groot N.N."/>
        </authorList>
    </citation>
    <scope>NUCLEOTIDE SEQUENCE [LARGE SCALE GENOMIC DNA]</scope>
    <source>
        <strain evidence="4 5">DSM 16213</strain>
    </source>
</reference>
<dbReference type="AlphaFoldDB" id="A0A1H8D9J9"/>
<organism evidence="4 5">
    <name type="scientific">Loktanella fryxellensis</name>
    <dbReference type="NCBI Taxonomy" id="245187"/>
    <lineage>
        <taxon>Bacteria</taxon>
        <taxon>Pseudomonadati</taxon>
        <taxon>Pseudomonadota</taxon>
        <taxon>Alphaproteobacteria</taxon>
        <taxon>Rhodobacterales</taxon>
        <taxon>Roseobacteraceae</taxon>
        <taxon>Loktanella</taxon>
    </lineage>
</organism>
<dbReference type="Pfam" id="PF00293">
    <property type="entry name" value="NUDIX"/>
    <property type="match status" value="1"/>
</dbReference>
<dbReference type="EMBL" id="FOCI01000008">
    <property type="protein sequence ID" value="SEN03942.1"/>
    <property type="molecule type" value="Genomic_DNA"/>
</dbReference>
<evidence type="ECO:0000256" key="2">
    <source>
        <dbReference type="ARBA" id="ARBA00022801"/>
    </source>
</evidence>
<feature type="domain" description="Nudix hydrolase" evidence="3">
    <location>
        <begin position="4"/>
        <end position="134"/>
    </location>
</feature>
<dbReference type="STRING" id="245187.SAMN04488003_10865"/>
<accession>A0A1H8D9J9</accession>
<evidence type="ECO:0000313" key="5">
    <source>
        <dbReference type="Proteomes" id="UP000199585"/>
    </source>
</evidence>
<dbReference type="InterPro" id="IPR000086">
    <property type="entry name" value="NUDIX_hydrolase_dom"/>
</dbReference>
<dbReference type="InterPro" id="IPR015797">
    <property type="entry name" value="NUDIX_hydrolase-like_dom_sf"/>
</dbReference>
<evidence type="ECO:0000259" key="3">
    <source>
        <dbReference type="PROSITE" id="PS51462"/>
    </source>
</evidence>
<dbReference type="OrthoDB" id="9761969at2"/>
<dbReference type="SUPFAM" id="SSF55811">
    <property type="entry name" value="Nudix"/>
    <property type="match status" value="1"/>
</dbReference>
<evidence type="ECO:0000313" key="4">
    <source>
        <dbReference type="EMBL" id="SEN03942.1"/>
    </source>
</evidence>
<dbReference type="PANTHER" id="PTHR43046">
    <property type="entry name" value="GDP-MANNOSE MANNOSYL HYDROLASE"/>
    <property type="match status" value="1"/>
</dbReference>
<dbReference type="RefSeq" id="WP_089901408.1">
    <property type="nucleotide sequence ID" value="NZ_FOCI01000008.1"/>
</dbReference>
<dbReference type="Proteomes" id="UP000199585">
    <property type="component" value="Unassembled WGS sequence"/>
</dbReference>
<protein>
    <submittedName>
        <fullName evidence="4">ADP-ribose pyrophosphatase YjhB, NUDIX family</fullName>
    </submittedName>
</protein>
<keyword evidence="2" id="KW-0378">Hydrolase</keyword>
<keyword evidence="5" id="KW-1185">Reference proteome</keyword>
<name>A0A1H8D9J9_9RHOB</name>
<comment type="cofactor">
    <cofactor evidence="1">
        <name>Mg(2+)</name>
        <dbReference type="ChEBI" id="CHEBI:18420"/>
    </cofactor>
</comment>
<dbReference type="Gene3D" id="3.90.79.10">
    <property type="entry name" value="Nucleoside Triphosphate Pyrophosphohydrolase"/>
    <property type="match status" value="1"/>
</dbReference>
<evidence type="ECO:0000256" key="1">
    <source>
        <dbReference type="ARBA" id="ARBA00001946"/>
    </source>
</evidence>
<sequence length="148" mass="16334">MSRPPRLAVRAVIVHDDRLLLVNAYAGRTDLWCAPGGGVEAHASLTDNLRREMYEETGLQVRIGPVCLVNEFHDPDRDMHQVDIYFRCTVDDPAIAGGWADPEGIVSHHCWVTRADLSGMVVKPDSLAGVAWDDGGAMTYDPLEPILR</sequence>
<dbReference type="GO" id="GO:0016787">
    <property type="term" value="F:hydrolase activity"/>
    <property type="evidence" value="ECO:0007669"/>
    <property type="project" value="UniProtKB-KW"/>
</dbReference>
<dbReference type="PANTHER" id="PTHR43046:SF14">
    <property type="entry name" value="MUTT_NUDIX FAMILY PROTEIN"/>
    <property type="match status" value="1"/>
</dbReference>
<proteinExistence type="predicted"/>
<gene>
    <name evidence="4" type="ORF">SAMN04488003_10865</name>
</gene>